<keyword evidence="4" id="KW-1185">Reference proteome</keyword>
<feature type="signal peptide" evidence="2">
    <location>
        <begin position="1"/>
        <end position="21"/>
    </location>
</feature>
<accession>A0A5A7QTP8</accession>
<evidence type="ECO:0000313" key="4">
    <source>
        <dbReference type="Proteomes" id="UP000325081"/>
    </source>
</evidence>
<dbReference type="OrthoDB" id="10255539at2759"/>
<dbReference type="AlphaFoldDB" id="A0A5A7QTP8"/>
<keyword evidence="2" id="KW-0732">Signal</keyword>
<feature type="coiled-coil region" evidence="1">
    <location>
        <begin position="93"/>
        <end position="127"/>
    </location>
</feature>
<sequence length="187" mass="20888">GQLLCSVGFLLLNFAWGAATAHLSKDGLRDAPGFWCTASSFSGGGDLLRHLHALAEAESKINELLPHHRKFNDLKTQLELKLHDVSLSENRAKQNEHHKVMQLSELVKKIEEELGAAKSAIKKKQLLCLLQNRIMIMSNPNSILPEGRYKNALQIPVIAEKQQGIQYMISEANVVRKGLENKLICFV</sequence>
<evidence type="ECO:0000256" key="2">
    <source>
        <dbReference type="SAM" id="SignalP"/>
    </source>
</evidence>
<gene>
    <name evidence="3" type="ORF">STAS_24424</name>
</gene>
<reference evidence="4" key="1">
    <citation type="journal article" date="2019" name="Curr. Biol.">
        <title>Genome Sequence of Striga asiatica Provides Insight into the Evolution of Plant Parasitism.</title>
        <authorList>
            <person name="Yoshida S."/>
            <person name="Kim S."/>
            <person name="Wafula E.K."/>
            <person name="Tanskanen J."/>
            <person name="Kim Y.M."/>
            <person name="Honaas L."/>
            <person name="Yang Z."/>
            <person name="Spallek T."/>
            <person name="Conn C.E."/>
            <person name="Ichihashi Y."/>
            <person name="Cheong K."/>
            <person name="Cui S."/>
            <person name="Der J.P."/>
            <person name="Gundlach H."/>
            <person name="Jiao Y."/>
            <person name="Hori C."/>
            <person name="Ishida J.K."/>
            <person name="Kasahara H."/>
            <person name="Kiba T."/>
            <person name="Kim M.S."/>
            <person name="Koo N."/>
            <person name="Laohavisit A."/>
            <person name="Lee Y.H."/>
            <person name="Lumba S."/>
            <person name="McCourt P."/>
            <person name="Mortimer J.C."/>
            <person name="Mutuku J.M."/>
            <person name="Nomura T."/>
            <person name="Sasaki-Sekimoto Y."/>
            <person name="Seto Y."/>
            <person name="Wang Y."/>
            <person name="Wakatake T."/>
            <person name="Sakakibara H."/>
            <person name="Demura T."/>
            <person name="Yamaguchi S."/>
            <person name="Yoneyama K."/>
            <person name="Manabe R.I."/>
            <person name="Nelson D.C."/>
            <person name="Schulman A.H."/>
            <person name="Timko M.P."/>
            <person name="dePamphilis C.W."/>
            <person name="Choi D."/>
            <person name="Shirasu K."/>
        </authorList>
    </citation>
    <scope>NUCLEOTIDE SEQUENCE [LARGE SCALE GENOMIC DNA]</scope>
    <source>
        <strain evidence="4">cv. UVA1</strain>
    </source>
</reference>
<keyword evidence="1" id="KW-0175">Coiled coil</keyword>
<proteinExistence type="predicted"/>
<evidence type="ECO:0000313" key="3">
    <source>
        <dbReference type="EMBL" id="GER47331.1"/>
    </source>
</evidence>
<feature type="non-terminal residue" evidence="3">
    <location>
        <position position="1"/>
    </location>
</feature>
<dbReference type="Proteomes" id="UP000325081">
    <property type="component" value="Unassembled WGS sequence"/>
</dbReference>
<evidence type="ECO:0000256" key="1">
    <source>
        <dbReference type="SAM" id="Coils"/>
    </source>
</evidence>
<name>A0A5A7QTP8_STRAF</name>
<feature type="non-terminal residue" evidence="3">
    <location>
        <position position="187"/>
    </location>
</feature>
<protein>
    <submittedName>
        <fullName evidence="3">Structural maintenance of chromosomes protein</fullName>
    </submittedName>
</protein>
<organism evidence="3 4">
    <name type="scientific">Striga asiatica</name>
    <name type="common">Asiatic witchweed</name>
    <name type="synonym">Buchnera asiatica</name>
    <dbReference type="NCBI Taxonomy" id="4170"/>
    <lineage>
        <taxon>Eukaryota</taxon>
        <taxon>Viridiplantae</taxon>
        <taxon>Streptophyta</taxon>
        <taxon>Embryophyta</taxon>
        <taxon>Tracheophyta</taxon>
        <taxon>Spermatophyta</taxon>
        <taxon>Magnoliopsida</taxon>
        <taxon>eudicotyledons</taxon>
        <taxon>Gunneridae</taxon>
        <taxon>Pentapetalae</taxon>
        <taxon>asterids</taxon>
        <taxon>lamiids</taxon>
        <taxon>Lamiales</taxon>
        <taxon>Orobanchaceae</taxon>
        <taxon>Buchnereae</taxon>
        <taxon>Striga</taxon>
    </lineage>
</organism>
<dbReference type="EMBL" id="BKCP01007848">
    <property type="protein sequence ID" value="GER47331.1"/>
    <property type="molecule type" value="Genomic_DNA"/>
</dbReference>
<comment type="caution">
    <text evidence="3">The sequence shown here is derived from an EMBL/GenBank/DDBJ whole genome shotgun (WGS) entry which is preliminary data.</text>
</comment>
<feature type="chain" id="PRO_5022972974" evidence="2">
    <location>
        <begin position="22"/>
        <end position="187"/>
    </location>
</feature>